<gene>
    <name evidence="1" type="ORF">CEUTPL_LOCUS8650</name>
</gene>
<reference evidence="1" key="1">
    <citation type="submission" date="2022-01" db="EMBL/GenBank/DDBJ databases">
        <authorList>
            <person name="King R."/>
        </authorList>
    </citation>
    <scope>NUCLEOTIDE SEQUENCE</scope>
</reference>
<accession>A0A9N9QQD1</accession>
<dbReference type="AlphaFoldDB" id="A0A9N9QQD1"/>
<protein>
    <submittedName>
        <fullName evidence="1">Uncharacterized protein</fullName>
    </submittedName>
</protein>
<dbReference type="EMBL" id="OU892280">
    <property type="protein sequence ID" value="CAG9768102.1"/>
    <property type="molecule type" value="Genomic_DNA"/>
</dbReference>
<evidence type="ECO:0000313" key="2">
    <source>
        <dbReference type="Proteomes" id="UP001152799"/>
    </source>
</evidence>
<dbReference type="OrthoDB" id="10634687at2759"/>
<keyword evidence="2" id="KW-1185">Reference proteome</keyword>
<dbReference type="Proteomes" id="UP001152799">
    <property type="component" value="Chromosome 4"/>
</dbReference>
<proteinExistence type="predicted"/>
<name>A0A9N9QQD1_9CUCU</name>
<organism evidence="1 2">
    <name type="scientific">Ceutorhynchus assimilis</name>
    <name type="common">cabbage seed weevil</name>
    <dbReference type="NCBI Taxonomy" id="467358"/>
    <lineage>
        <taxon>Eukaryota</taxon>
        <taxon>Metazoa</taxon>
        <taxon>Ecdysozoa</taxon>
        <taxon>Arthropoda</taxon>
        <taxon>Hexapoda</taxon>
        <taxon>Insecta</taxon>
        <taxon>Pterygota</taxon>
        <taxon>Neoptera</taxon>
        <taxon>Endopterygota</taxon>
        <taxon>Coleoptera</taxon>
        <taxon>Polyphaga</taxon>
        <taxon>Cucujiformia</taxon>
        <taxon>Curculionidae</taxon>
        <taxon>Ceutorhynchinae</taxon>
        <taxon>Ceutorhynchus</taxon>
    </lineage>
</organism>
<sequence length="169" mass="19142">MCPECLQDLKNVPKLMKLISNLKTEVNTLNGKVASLESRIDTVGQTDEKEQVAQLGKKITEVNAHDTCYRNTATNRKDETTDVIKQYLHEQSEQLTNKLDSVVSAIKSANKDLVSFLTKSDHFQAQNKAQPKKDVLVLKNNSTEENRALNNAAYTRTKSFKWIKLCVWS</sequence>
<evidence type="ECO:0000313" key="1">
    <source>
        <dbReference type="EMBL" id="CAG9768102.1"/>
    </source>
</evidence>